<dbReference type="AlphaFoldDB" id="A0A1H8WNG8"/>
<dbReference type="InterPro" id="IPR029767">
    <property type="entry name" value="WecB-like"/>
</dbReference>
<dbReference type="EMBL" id="FODV01000035">
    <property type="protein sequence ID" value="SEP29159.1"/>
    <property type="molecule type" value="Genomic_DNA"/>
</dbReference>
<organism evidence="2 3">
    <name type="scientific">Halogranum amylolyticum</name>
    <dbReference type="NCBI Taxonomy" id="660520"/>
    <lineage>
        <taxon>Archaea</taxon>
        <taxon>Methanobacteriati</taxon>
        <taxon>Methanobacteriota</taxon>
        <taxon>Stenosarchaea group</taxon>
        <taxon>Halobacteria</taxon>
        <taxon>Halobacteriales</taxon>
        <taxon>Haloferacaceae</taxon>
    </lineage>
</organism>
<protein>
    <submittedName>
        <fullName evidence="2">UDP-N-acetylglucosamine 2-epimerase (Non-hydrolysing)</fullName>
    </submittedName>
</protein>
<reference evidence="3" key="1">
    <citation type="submission" date="2016-10" db="EMBL/GenBank/DDBJ databases">
        <authorList>
            <person name="Varghese N."/>
            <person name="Submissions S."/>
        </authorList>
    </citation>
    <scope>NUCLEOTIDE SEQUENCE [LARGE SCALE GENOMIC DNA]</scope>
    <source>
        <strain evidence="3">CGMCC 1.10121</strain>
    </source>
</reference>
<dbReference type="Pfam" id="PF02350">
    <property type="entry name" value="Epimerase_2"/>
    <property type="match status" value="1"/>
</dbReference>
<evidence type="ECO:0000313" key="3">
    <source>
        <dbReference type="Proteomes" id="UP000199126"/>
    </source>
</evidence>
<dbReference type="PANTHER" id="PTHR43174:SF1">
    <property type="entry name" value="UDP-N-ACETYLGLUCOSAMINE 2-EPIMERASE"/>
    <property type="match status" value="1"/>
</dbReference>
<dbReference type="Proteomes" id="UP000199126">
    <property type="component" value="Unassembled WGS sequence"/>
</dbReference>
<sequence>MPKHTFNYPVKQGTMTASAGDGHPEVVVVVGTRPEIVKLAPVVRELQRVDELDFSLLHTGQHYDDELSGSFFETLSLPAPDISLDVGSSDHSQQTADALAALGDVLRSRDPDVVLAQGDTNTVLSAALATSKHTARFGHVEAGIRSFDRSMPEEVNRVVADRVSDWLFAPTATAVDNLAAEGIGDGVVETGNTVVDACLRHRELAVETSGVLTRLDLTPDEYVLSTIHRPRNTDDEDRLRTVVETLDAADRPVVLPAHPRLQQALDGIDFVPTDSLRVVDPLDYLDFIALLSTARVVVTDSGGVQEEASILEVPCLTVRPNTERPETVDAGVNELVDPTDLSRRLRAVSERERDEMTGAQTLYGDGKAGQRIVDHLVDELNPR</sequence>
<proteinExistence type="predicted"/>
<evidence type="ECO:0000313" key="2">
    <source>
        <dbReference type="EMBL" id="SEP29159.1"/>
    </source>
</evidence>
<feature type="domain" description="UDP-N-acetylglucosamine 2-epimerase" evidence="1">
    <location>
        <begin position="44"/>
        <end position="376"/>
    </location>
</feature>
<gene>
    <name evidence="2" type="ORF">SAMN04487948_13518</name>
</gene>
<dbReference type="NCBIfam" id="TIGR00236">
    <property type="entry name" value="wecB"/>
    <property type="match status" value="1"/>
</dbReference>
<keyword evidence="3" id="KW-1185">Reference proteome</keyword>
<dbReference type="InterPro" id="IPR003331">
    <property type="entry name" value="UDP_GlcNAc_Epimerase_2_dom"/>
</dbReference>
<name>A0A1H8WNG8_9EURY</name>
<evidence type="ECO:0000259" key="1">
    <source>
        <dbReference type="Pfam" id="PF02350"/>
    </source>
</evidence>
<accession>A0A1H8WNG8</accession>
<dbReference type="PANTHER" id="PTHR43174">
    <property type="entry name" value="UDP-N-ACETYLGLUCOSAMINE 2-EPIMERASE"/>
    <property type="match status" value="1"/>
</dbReference>
<dbReference type="Gene3D" id="3.40.50.2000">
    <property type="entry name" value="Glycogen Phosphorylase B"/>
    <property type="match status" value="2"/>
</dbReference>
<dbReference type="SUPFAM" id="SSF53756">
    <property type="entry name" value="UDP-Glycosyltransferase/glycogen phosphorylase"/>
    <property type="match status" value="1"/>
</dbReference>
<dbReference type="CDD" id="cd03786">
    <property type="entry name" value="GTB_UDP-GlcNAc_2-Epimerase"/>
    <property type="match status" value="1"/>
</dbReference>